<accession>A6G5S6</accession>
<keyword evidence="5 9" id="KW-0235">DNA replication</keyword>
<dbReference type="GO" id="GO:0005737">
    <property type="term" value="C:cytoplasm"/>
    <property type="evidence" value="ECO:0007669"/>
    <property type="project" value="UniProtKB-SubCell"/>
</dbReference>
<name>A6G5S6_9BACT</name>
<evidence type="ECO:0000259" key="10">
    <source>
        <dbReference type="Pfam" id="PF02463"/>
    </source>
</evidence>
<evidence type="ECO:0000256" key="1">
    <source>
        <dbReference type="ARBA" id="ARBA00004496"/>
    </source>
</evidence>
<dbReference type="Gene3D" id="1.20.1050.90">
    <property type="entry name" value="RecF/RecN/SMC, N-terminal domain"/>
    <property type="match status" value="1"/>
</dbReference>
<sequence length="406" mass="45255">MELRRLTLADFRNFRGATPEQPGPGVELAFGERFTVLWGHNGAGKTNVLEALYLCSTLRSFRTTDAKALLRRGQDHARVELEAFDDDLGLDTCLEVRIDRGARSTRRSARVDGKLVRSATDFYGRVQAVLFTPEDLGILRGSPGGRRQFLDRVLFARQRAHIADVQRYEKLLRSRNRVLKTDPAELPRAERTRMLDTYDHGLAEVGAQIWDRRQGLVEDLREPFAAAFAHIHDRRDPGEGGAALAAGLAYGARVLTRESQPATAVEDLPGRQQALAQALRDTRRRDEAAGRTTVGPHLDDLHVRLDGVEAGDFASQGQARALVLAFKIAELRDAQQRHGRRPTLLLDDVSSELDPRRSARLFETLAQEVGQCVLTTTDARYIELGAGVERRDLQVRDGQIRVASES</sequence>
<dbReference type="GO" id="GO:0006260">
    <property type="term" value="P:DNA replication"/>
    <property type="evidence" value="ECO:0007669"/>
    <property type="project" value="UniProtKB-UniRule"/>
</dbReference>
<evidence type="ECO:0000313" key="11">
    <source>
        <dbReference type="EMBL" id="EDM78857.1"/>
    </source>
</evidence>
<dbReference type="Gene3D" id="3.40.50.300">
    <property type="entry name" value="P-loop containing nucleotide triphosphate hydrolases"/>
    <property type="match status" value="1"/>
</dbReference>
<comment type="function">
    <text evidence="9">The RecF protein is involved in DNA metabolism; it is required for DNA replication and normal SOS inducibility. RecF binds preferentially to single-stranded, linear DNA. It also seems to bind ATP.</text>
</comment>
<evidence type="ECO:0000313" key="12">
    <source>
        <dbReference type="Proteomes" id="UP000005801"/>
    </source>
</evidence>
<dbReference type="InterPro" id="IPR003395">
    <property type="entry name" value="RecF/RecN/SMC_N"/>
</dbReference>
<keyword evidence="9" id="KW-0234">DNA repair</keyword>
<keyword evidence="7 9" id="KW-0067">ATP-binding</keyword>
<gene>
    <name evidence="9" type="primary">recF</name>
    <name evidence="11" type="ORF">PPSIR1_32702</name>
</gene>
<dbReference type="AlphaFoldDB" id="A6G5S6"/>
<evidence type="ECO:0000256" key="7">
    <source>
        <dbReference type="ARBA" id="ARBA00022840"/>
    </source>
</evidence>
<dbReference type="STRING" id="391625.PPSIR1_32702"/>
<evidence type="ECO:0000256" key="9">
    <source>
        <dbReference type="HAMAP-Rule" id="MF_00365"/>
    </source>
</evidence>
<comment type="similarity">
    <text evidence="2 9">Belongs to the RecF family.</text>
</comment>
<comment type="caution">
    <text evidence="11">The sequence shown here is derived from an EMBL/GenBank/DDBJ whole genome shotgun (WGS) entry which is preliminary data.</text>
</comment>
<dbReference type="GO" id="GO:0003697">
    <property type="term" value="F:single-stranded DNA binding"/>
    <property type="evidence" value="ECO:0007669"/>
    <property type="project" value="UniProtKB-UniRule"/>
</dbReference>
<evidence type="ECO:0000256" key="3">
    <source>
        <dbReference type="ARBA" id="ARBA00020170"/>
    </source>
</evidence>
<dbReference type="GO" id="GO:0000731">
    <property type="term" value="P:DNA synthesis involved in DNA repair"/>
    <property type="evidence" value="ECO:0007669"/>
    <property type="project" value="TreeGrafter"/>
</dbReference>
<evidence type="ECO:0000256" key="5">
    <source>
        <dbReference type="ARBA" id="ARBA00022705"/>
    </source>
</evidence>
<dbReference type="eggNOG" id="COG1195">
    <property type="taxonomic scope" value="Bacteria"/>
</dbReference>
<organism evidence="11 12">
    <name type="scientific">Plesiocystis pacifica SIR-1</name>
    <dbReference type="NCBI Taxonomy" id="391625"/>
    <lineage>
        <taxon>Bacteria</taxon>
        <taxon>Pseudomonadati</taxon>
        <taxon>Myxococcota</taxon>
        <taxon>Polyangia</taxon>
        <taxon>Nannocystales</taxon>
        <taxon>Nannocystaceae</taxon>
        <taxon>Plesiocystis</taxon>
    </lineage>
</organism>
<dbReference type="PANTHER" id="PTHR32182">
    <property type="entry name" value="DNA REPLICATION AND REPAIR PROTEIN RECF"/>
    <property type="match status" value="1"/>
</dbReference>
<keyword evidence="12" id="KW-1185">Reference proteome</keyword>
<feature type="domain" description="RecF/RecN/SMC N-terminal" evidence="10">
    <location>
        <begin position="3"/>
        <end position="383"/>
    </location>
</feature>
<dbReference type="PANTHER" id="PTHR32182:SF0">
    <property type="entry name" value="DNA REPLICATION AND REPAIR PROTEIN RECF"/>
    <property type="match status" value="1"/>
</dbReference>
<keyword evidence="4 9" id="KW-0963">Cytoplasm</keyword>
<reference evidence="11 12" key="1">
    <citation type="submission" date="2007-06" db="EMBL/GenBank/DDBJ databases">
        <authorList>
            <person name="Shimkets L."/>
            <person name="Ferriera S."/>
            <person name="Johnson J."/>
            <person name="Kravitz S."/>
            <person name="Beeson K."/>
            <person name="Sutton G."/>
            <person name="Rogers Y.-H."/>
            <person name="Friedman R."/>
            <person name="Frazier M."/>
            <person name="Venter J.C."/>
        </authorList>
    </citation>
    <scope>NUCLEOTIDE SEQUENCE [LARGE SCALE GENOMIC DNA]</scope>
    <source>
        <strain evidence="11 12">SIR-1</strain>
    </source>
</reference>
<dbReference type="GO" id="GO:0009432">
    <property type="term" value="P:SOS response"/>
    <property type="evidence" value="ECO:0007669"/>
    <property type="project" value="UniProtKB-UniRule"/>
</dbReference>
<keyword evidence="9" id="KW-0227">DNA damage</keyword>
<dbReference type="EMBL" id="ABCS01000026">
    <property type="protein sequence ID" value="EDM78857.1"/>
    <property type="molecule type" value="Genomic_DNA"/>
</dbReference>
<proteinExistence type="inferred from homology"/>
<dbReference type="GO" id="GO:0006302">
    <property type="term" value="P:double-strand break repair"/>
    <property type="evidence" value="ECO:0007669"/>
    <property type="project" value="TreeGrafter"/>
</dbReference>
<dbReference type="InterPro" id="IPR027417">
    <property type="entry name" value="P-loop_NTPase"/>
</dbReference>
<dbReference type="NCBIfam" id="TIGR00611">
    <property type="entry name" value="recf"/>
    <property type="match status" value="1"/>
</dbReference>
<dbReference type="InterPro" id="IPR018078">
    <property type="entry name" value="DNA-binding_RecF_CS"/>
</dbReference>
<feature type="binding site" evidence="9">
    <location>
        <begin position="39"/>
        <end position="46"/>
    </location>
    <ligand>
        <name>ATP</name>
        <dbReference type="ChEBI" id="CHEBI:30616"/>
    </ligand>
</feature>
<dbReference type="GO" id="GO:0005524">
    <property type="term" value="F:ATP binding"/>
    <property type="evidence" value="ECO:0007669"/>
    <property type="project" value="UniProtKB-UniRule"/>
</dbReference>
<evidence type="ECO:0000256" key="8">
    <source>
        <dbReference type="ARBA" id="ARBA00023125"/>
    </source>
</evidence>
<dbReference type="RefSeq" id="WP_006972075.1">
    <property type="nucleotide sequence ID" value="NZ_ABCS01000026.1"/>
</dbReference>
<dbReference type="Pfam" id="PF02463">
    <property type="entry name" value="SMC_N"/>
    <property type="match status" value="1"/>
</dbReference>
<dbReference type="Proteomes" id="UP000005801">
    <property type="component" value="Unassembled WGS sequence"/>
</dbReference>
<keyword evidence="9" id="KW-0742">SOS response</keyword>
<evidence type="ECO:0000256" key="4">
    <source>
        <dbReference type="ARBA" id="ARBA00022490"/>
    </source>
</evidence>
<dbReference type="PROSITE" id="PS00617">
    <property type="entry name" value="RECF_1"/>
    <property type="match status" value="1"/>
</dbReference>
<protein>
    <recommendedName>
        <fullName evidence="3 9">DNA replication and repair protein RecF</fullName>
    </recommendedName>
</protein>
<dbReference type="InterPro" id="IPR042174">
    <property type="entry name" value="RecF_2"/>
</dbReference>
<dbReference type="SUPFAM" id="SSF52540">
    <property type="entry name" value="P-loop containing nucleoside triphosphate hydrolases"/>
    <property type="match status" value="1"/>
</dbReference>
<evidence type="ECO:0000256" key="6">
    <source>
        <dbReference type="ARBA" id="ARBA00022741"/>
    </source>
</evidence>
<comment type="subcellular location">
    <subcellularLocation>
        <location evidence="1 9">Cytoplasm</location>
    </subcellularLocation>
</comment>
<dbReference type="InterPro" id="IPR001238">
    <property type="entry name" value="DNA-binding_RecF"/>
</dbReference>
<dbReference type="HAMAP" id="MF_00365">
    <property type="entry name" value="RecF"/>
    <property type="match status" value="1"/>
</dbReference>
<dbReference type="OrthoDB" id="9803889at2"/>
<keyword evidence="8 9" id="KW-0238">DNA-binding</keyword>
<keyword evidence="6 9" id="KW-0547">Nucleotide-binding</keyword>
<evidence type="ECO:0000256" key="2">
    <source>
        <dbReference type="ARBA" id="ARBA00008016"/>
    </source>
</evidence>